<feature type="region of interest" description="Disordered" evidence="8">
    <location>
        <begin position="196"/>
        <end position="229"/>
    </location>
</feature>
<dbReference type="InterPro" id="IPR050527">
    <property type="entry name" value="Snail/Krueppel_Znf"/>
</dbReference>
<dbReference type="GO" id="GO:0000978">
    <property type="term" value="F:RNA polymerase II cis-regulatory region sequence-specific DNA binding"/>
    <property type="evidence" value="ECO:0007669"/>
    <property type="project" value="TreeGrafter"/>
</dbReference>
<comment type="caution">
    <text evidence="10">The sequence shown here is derived from an EMBL/GenBank/DDBJ whole genome shotgun (WGS) entry which is preliminary data.</text>
</comment>
<dbReference type="OrthoDB" id="6077919at2759"/>
<name>A0A9P4NJ02_9PEZI</name>
<protein>
    <recommendedName>
        <fullName evidence="9">C2H2-type domain-containing protein</fullName>
    </recommendedName>
</protein>
<keyword evidence="4 7" id="KW-0863">Zinc-finger</keyword>
<gene>
    <name evidence="10" type="ORF">EJ08DRAFT_664612</name>
</gene>
<dbReference type="PROSITE" id="PS50157">
    <property type="entry name" value="ZINC_FINGER_C2H2_2"/>
    <property type="match status" value="2"/>
</dbReference>
<dbReference type="InterPro" id="IPR036236">
    <property type="entry name" value="Znf_C2H2_sf"/>
</dbReference>
<keyword evidence="6" id="KW-0539">Nucleus</keyword>
<keyword evidence="11" id="KW-1185">Reference proteome</keyword>
<evidence type="ECO:0000313" key="10">
    <source>
        <dbReference type="EMBL" id="KAF2422976.1"/>
    </source>
</evidence>
<dbReference type="GO" id="GO:0000981">
    <property type="term" value="F:DNA-binding transcription factor activity, RNA polymerase II-specific"/>
    <property type="evidence" value="ECO:0007669"/>
    <property type="project" value="TreeGrafter"/>
</dbReference>
<dbReference type="Pfam" id="PF00096">
    <property type="entry name" value="zf-C2H2"/>
    <property type="match status" value="2"/>
</dbReference>
<dbReference type="Proteomes" id="UP000800235">
    <property type="component" value="Unassembled WGS sequence"/>
</dbReference>
<dbReference type="Gene3D" id="3.30.160.60">
    <property type="entry name" value="Classic Zinc Finger"/>
    <property type="match status" value="1"/>
</dbReference>
<evidence type="ECO:0000256" key="7">
    <source>
        <dbReference type="PROSITE-ProRule" id="PRU00042"/>
    </source>
</evidence>
<feature type="compositionally biased region" description="Low complexity" evidence="8">
    <location>
        <begin position="364"/>
        <end position="382"/>
    </location>
</feature>
<dbReference type="SUPFAM" id="SSF57667">
    <property type="entry name" value="beta-beta-alpha zinc fingers"/>
    <property type="match status" value="1"/>
</dbReference>
<evidence type="ECO:0000313" key="11">
    <source>
        <dbReference type="Proteomes" id="UP000800235"/>
    </source>
</evidence>
<dbReference type="GO" id="GO:0005634">
    <property type="term" value="C:nucleus"/>
    <property type="evidence" value="ECO:0007669"/>
    <property type="project" value="UniProtKB-SubCell"/>
</dbReference>
<feature type="domain" description="C2H2-type" evidence="9">
    <location>
        <begin position="444"/>
        <end position="468"/>
    </location>
</feature>
<evidence type="ECO:0000256" key="6">
    <source>
        <dbReference type="ARBA" id="ARBA00023242"/>
    </source>
</evidence>
<keyword evidence="2" id="KW-0479">Metal-binding</keyword>
<evidence type="ECO:0000259" key="9">
    <source>
        <dbReference type="PROSITE" id="PS50157"/>
    </source>
</evidence>
<accession>A0A9P4NJ02</accession>
<keyword evidence="3" id="KW-0677">Repeat</keyword>
<dbReference type="PANTHER" id="PTHR24388:SF54">
    <property type="entry name" value="PROTEIN ESCARGOT"/>
    <property type="match status" value="1"/>
</dbReference>
<evidence type="ECO:0000256" key="5">
    <source>
        <dbReference type="ARBA" id="ARBA00022833"/>
    </source>
</evidence>
<evidence type="ECO:0000256" key="2">
    <source>
        <dbReference type="ARBA" id="ARBA00022723"/>
    </source>
</evidence>
<evidence type="ECO:0000256" key="8">
    <source>
        <dbReference type="SAM" id="MobiDB-lite"/>
    </source>
</evidence>
<dbReference type="PANTHER" id="PTHR24388">
    <property type="entry name" value="ZINC FINGER PROTEIN"/>
    <property type="match status" value="1"/>
</dbReference>
<evidence type="ECO:0000256" key="3">
    <source>
        <dbReference type="ARBA" id="ARBA00022737"/>
    </source>
</evidence>
<feature type="compositionally biased region" description="Polar residues" evidence="8">
    <location>
        <begin position="293"/>
        <end position="314"/>
    </location>
</feature>
<evidence type="ECO:0000256" key="1">
    <source>
        <dbReference type="ARBA" id="ARBA00004123"/>
    </source>
</evidence>
<comment type="subcellular location">
    <subcellularLocation>
        <location evidence="1">Nucleus</location>
    </subcellularLocation>
</comment>
<dbReference type="AlphaFoldDB" id="A0A9P4NJ02"/>
<feature type="region of interest" description="Disordered" evidence="8">
    <location>
        <begin position="270"/>
        <end position="315"/>
    </location>
</feature>
<dbReference type="PROSITE" id="PS00028">
    <property type="entry name" value="ZINC_FINGER_C2H2_1"/>
    <property type="match status" value="2"/>
</dbReference>
<dbReference type="SMART" id="SM00355">
    <property type="entry name" value="ZnF_C2H2"/>
    <property type="match status" value="3"/>
</dbReference>
<feature type="compositionally biased region" description="Polar residues" evidence="8">
    <location>
        <begin position="350"/>
        <end position="363"/>
    </location>
</feature>
<feature type="domain" description="C2H2-type" evidence="9">
    <location>
        <begin position="413"/>
        <end position="438"/>
    </location>
</feature>
<proteinExistence type="predicted"/>
<sequence length="525" mass="58544">MVNVAKTKVLRRVHTLPHLITSDFVGKTEEKAPILGIHLWCDLKHDLDDGTWYGRATETSNAEVWPNDGYTTNDPPHDHTRHADEPIFSPPAYGAIGGAGTSPEYYYQDGHTAGTSINPSFQHQYGNNTSQWSYYSADPARATRMISEPMDGPFWPWIRQHPQMQDFRQSTVNSTLQNPLLDRGVYSPFDPSLAITAAQGFPSPGQEDEAPPLRPVGDNDFISPSEPLPAVGLELRDDFGYQNQNQQGHNNDYEKANQSGSLEHDWDAVGRQDQSTPSAGALFGPSAAMDHSGPSQSARSPDNPSYGSYTQHNATPVGYDNHIRVVAPPQSNSGVILDVNSSEISHDTSFLRFNNENSSQGTLSRRPGSNRSRRSGNSNTPGPSKPKSKCDECHEMFVDVRSHKRNTHGERNQHCHIDDCDKRFRTRSDLTRHKRTVHDPLSHYSCPYCSSKFPREDNMRRHVDNQHSEMVNHLVSDGGDAVALDLMFCFLTLFFQNVFVPPMMCGITAAALQWCEYLGKSSGYL</sequence>
<keyword evidence="5" id="KW-0862">Zinc</keyword>
<feature type="region of interest" description="Disordered" evidence="8">
    <location>
        <begin position="350"/>
        <end position="391"/>
    </location>
</feature>
<dbReference type="InterPro" id="IPR013087">
    <property type="entry name" value="Znf_C2H2_type"/>
</dbReference>
<organism evidence="10 11">
    <name type="scientific">Tothia fuscella</name>
    <dbReference type="NCBI Taxonomy" id="1048955"/>
    <lineage>
        <taxon>Eukaryota</taxon>
        <taxon>Fungi</taxon>
        <taxon>Dikarya</taxon>
        <taxon>Ascomycota</taxon>
        <taxon>Pezizomycotina</taxon>
        <taxon>Dothideomycetes</taxon>
        <taxon>Pleosporomycetidae</taxon>
        <taxon>Venturiales</taxon>
        <taxon>Cylindrosympodiaceae</taxon>
        <taxon>Tothia</taxon>
    </lineage>
</organism>
<dbReference type="GO" id="GO:0008270">
    <property type="term" value="F:zinc ion binding"/>
    <property type="evidence" value="ECO:0007669"/>
    <property type="project" value="UniProtKB-KW"/>
</dbReference>
<reference evidence="10" key="1">
    <citation type="journal article" date="2020" name="Stud. Mycol.">
        <title>101 Dothideomycetes genomes: a test case for predicting lifestyles and emergence of pathogens.</title>
        <authorList>
            <person name="Haridas S."/>
            <person name="Albert R."/>
            <person name="Binder M."/>
            <person name="Bloem J."/>
            <person name="Labutti K."/>
            <person name="Salamov A."/>
            <person name="Andreopoulos B."/>
            <person name="Baker S."/>
            <person name="Barry K."/>
            <person name="Bills G."/>
            <person name="Bluhm B."/>
            <person name="Cannon C."/>
            <person name="Castanera R."/>
            <person name="Culley D."/>
            <person name="Daum C."/>
            <person name="Ezra D."/>
            <person name="Gonzalez J."/>
            <person name="Henrissat B."/>
            <person name="Kuo A."/>
            <person name="Liang C."/>
            <person name="Lipzen A."/>
            <person name="Lutzoni F."/>
            <person name="Magnuson J."/>
            <person name="Mondo S."/>
            <person name="Nolan M."/>
            <person name="Ohm R."/>
            <person name="Pangilinan J."/>
            <person name="Park H.-J."/>
            <person name="Ramirez L."/>
            <person name="Alfaro M."/>
            <person name="Sun H."/>
            <person name="Tritt A."/>
            <person name="Yoshinaga Y."/>
            <person name="Zwiers L.-H."/>
            <person name="Turgeon B."/>
            <person name="Goodwin S."/>
            <person name="Spatafora J."/>
            <person name="Crous P."/>
            <person name="Grigoriev I."/>
        </authorList>
    </citation>
    <scope>NUCLEOTIDE SEQUENCE</scope>
    <source>
        <strain evidence="10">CBS 130266</strain>
    </source>
</reference>
<dbReference type="EMBL" id="MU007086">
    <property type="protein sequence ID" value="KAF2422976.1"/>
    <property type="molecule type" value="Genomic_DNA"/>
</dbReference>
<evidence type="ECO:0000256" key="4">
    <source>
        <dbReference type="ARBA" id="ARBA00022771"/>
    </source>
</evidence>